<dbReference type="EMBL" id="CP010904">
    <property type="protein sequence ID" value="AKJ65580.1"/>
    <property type="molecule type" value="Genomic_DNA"/>
</dbReference>
<proteinExistence type="predicted"/>
<dbReference type="Proteomes" id="UP000035268">
    <property type="component" value="Chromosome"/>
</dbReference>
<protein>
    <recommendedName>
        <fullName evidence="3">DUF4034 domain-containing protein</fullName>
    </recommendedName>
</protein>
<reference evidence="2" key="1">
    <citation type="submission" date="2015-02" db="EMBL/GenBank/DDBJ databases">
        <title>Description and complete genome sequence of the first cultured representative of the subdivision 5 of the Verrucomicrobia phylum.</title>
        <authorList>
            <person name="Spring S."/>
            <person name="Bunk B."/>
            <person name="Sproer C."/>
            <person name="Klenk H.-P."/>
        </authorList>
    </citation>
    <scope>NUCLEOTIDE SEQUENCE [LARGE SCALE GENOMIC DNA]</scope>
    <source>
        <strain evidence="2">L21-Fru-AB</strain>
    </source>
</reference>
<dbReference type="OrthoDB" id="239224at2"/>
<sequence>MKRRAVIGTLVLLLAAGAAWRYAFVRHEPLRERRRELGIGAVYPEEGMPPLISFTTVALGGFRGLLVDLLWMRAAELQSEGRYFEIVQLADWITKLEPELPEVWAYHAWNMAYNISVMFESPEDRWRWVRHGIQLLRDRGLEYNPGNPKLYFELAWLFQHKIGGSLDRAGPYYRQAWAGLMDDLLGGGSPDFAALREDDLAGFRLDPQRMAAVDRQYGPLDWRRPEAHAIYWIDRGLEHAREPGRKLMLQRVLYQSLILAYRNGSLIGETHETLFATAPNFNLFPRADAVLKDTMRAHPQNRGTRNAYANFLREAVVYFHAAGREQRSREIFERLGRLDPEATSYTDPARFAARYAAEYLLSIHREPDGVVEHLFYQAAAYARLGLEDRARARRAFAGEVHAALKAEYPGLAEAGILRRRARERMDRRLREATPDHPVHVSTGVFLSERPET</sequence>
<evidence type="ECO:0000313" key="1">
    <source>
        <dbReference type="EMBL" id="AKJ65580.1"/>
    </source>
</evidence>
<evidence type="ECO:0008006" key="3">
    <source>
        <dbReference type="Google" id="ProtNLM"/>
    </source>
</evidence>
<keyword evidence="2" id="KW-1185">Reference proteome</keyword>
<reference evidence="1 2" key="2">
    <citation type="journal article" date="2016" name="ISME J.">
        <title>Characterization of the first cultured representative of Verrucomicrobia subdivision 5 indicates the proposal of a novel phylum.</title>
        <authorList>
            <person name="Spring S."/>
            <person name="Bunk B."/>
            <person name="Sproer C."/>
            <person name="Schumann P."/>
            <person name="Rohde M."/>
            <person name="Tindall B.J."/>
            <person name="Klenk H.P."/>
        </authorList>
    </citation>
    <scope>NUCLEOTIDE SEQUENCE [LARGE SCALE GENOMIC DNA]</scope>
    <source>
        <strain evidence="1 2">L21-Fru-AB</strain>
    </source>
</reference>
<dbReference type="RefSeq" id="WP_144413856.1">
    <property type="nucleotide sequence ID" value="NZ_CP010904.1"/>
</dbReference>
<accession>A0A0G3ELD3</accession>
<dbReference type="AlphaFoldDB" id="A0A0G3ELD3"/>
<evidence type="ECO:0000313" key="2">
    <source>
        <dbReference type="Proteomes" id="UP000035268"/>
    </source>
</evidence>
<gene>
    <name evidence="1" type="ORF">L21SP4_02354</name>
</gene>
<name>A0A0G3ELD3_9BACT</name>
<dbReference type="STRING" id="1307763.L21SP4_02354"/>
<dbReference type="KEGG" id="vbl:L21SP4_02354"/>
<organism evidence="1 2">
    <name type="scientific">Kiritimatiella glycovorans</name>
    <dbReference type="NCBI Taxonomy" id="1307763"/>
    <lineage>
        <taxon>Bacteria</taxon>
        <taxon>Pseudomonadati</taxon>
        <taxon>Kiritimatiellota</taxon>
        <taxon>Kiritimatiellia</taxon>
        <taxon>Kiritimatiellales</taxon>
        <taxon>Kiritimatiellaceae</taxon>
        <taxon>Kiritimatiella</taxon>
    </lineage>
</organism>